<protein>
    <submittedName>
        <fullName evidence="2">Uncharacterized protein</fullName>
    </submittedName>
</protein>
<feature type="region of interest" description="Disordered" evidence="1">
    <location>
        <begin position="171"/>
        <end position="204"/>
    </location>
</feature>
<dbReference type="Proteomes" id="UP001266305">
    <property type="component" value="Unassembled WGS sequence"/>
</dbReference>
<evidence type="ECO:0000313" key="3">
    <source>
        <dbReference type="Proteomes" id="UP001266305"/>
    </source>
</evidence>
<accession>A0ABQ9TL69</accession>
<gene>
    <name evidence="2" type="ORF">P7K49_036783</name>
</gene>
<sequence>MDCFSMGTLSFFGSKEKLSHDHSIFSPPWRGEMGLERLREQEQGARPFSDTVCEKNLIPVIREENNQRAHLPLLLFLGTKPYMRSAWLCPELTAMNAGLKQRFLLNITFISRHILGNGCHVITKMDCFSMGTLMPPTVTEPCRQALSESVHPFFFMGTADIGLLKWSFATPTAHESSPPDKGPSNKQSVGAGEDLRTQPSSSAT</sequence>
<name>A0ABQ9TL69_SAGOE</name>
<evidence type="ECO:0000256" key="1">
    <source>
        <dbReference type="SAM" id="MobiDB-lite"/>
    </source>
</evidence>
<reference evidence="2 3" key="1">
    <citation type="submission" date="2023-05" db="EMBL/GenBank/DDBJ databases">
        <title>B98-5 Cell Line De Novo Hybrid Assembly: An Optical Mapping Approach.</title>
        <authorList>
            <person name="Kananen K."/>
            <person name="Auerbach J.A."/>
            <person name="Kautto E."/>
            <person name="Blachly J.S."/>
        </authorList>
    </citation>
    <scope>NUCLEOTIDE SEQUENCE [LARGE SCALE GENOMIC DNA]</scope>
    <source>
        <strain evidence="2">B95-8</strain>
        <tissue evidence="2">Cell line</tissue>
    </source>
</reference>
<proteinExistence type="predicted"/>
<comment type="caution">
    <text evidence="2">The sequence shown here is derived from an EMBL/GenBank/DDBJ whole genome shotgun (WGS) entry which is preliminary data.</text>
</comment>
<keyword evidence="3" id="KW-1185">Reference proteome</keyword>
<organism evidence="2 3">
    <name type="scientific">Saguinus oedipus</name>
    <name type="common">Cotton-top tamarin</name>
    <name type="synonym">Oedipomidas oedipus</name>
    <dbReference type="NCBI Taxonomy" id="9490"/>
    <lineage>
        <taxon>Eukaryota</taxon>
        <taxon>Metazoa</taxon>
        <taxon>Chordata</taxon>
        <taxon>Craniata</taxon>
        <taxon>Vertebrata</taxon>
        <taxon>Euteleostomi</taxon>
        <taxon>Mammalia</taxon>
        <taxon>Eutheria</taxon>
        <taxon>Euarchontoglires</taxon>
        <taxon>Primates</taxon>
        <taxon>Haplorrhini</taxon>
        <taxon>Platyrrhini</taxon>
        <taxon>Cebidae</taxon>
        <taxon>Callitrichinae</taxon>
        <taxon>Saguinus</taxon>
    </lineage>
</organism>
<dbReference type="EMBL" id="JASSZA010000021">
    <property type="protein sequence ID" value="KAK2085483.1"/>
    <property type="molecule type" value="Genomic_DNA"/>
</dbReference>
<evidence type="ECO:0000313" key="2">
    <source>
        <dbReference type="EMBL" id="KAK2085483.1"/>
    </source>
</evidence>